<dbReference type="AlphaFoldDB" id="C6XS45"/>
<evidence type="ECO:0000256" key="9">
    <source>
        <dbReference type="SAM" id="Phobius"/>
    </source>
</evidence>
<comment type="subcellular location">
    <subcellularLocation>
        <location evidence="1">Cell membrane</location>
        <topology evidence="1">Multi-pass membrane protein</topology>
    </subcellularLocation>
</comment>
<accession>C6XS45</accession>
<evidence type="ECO:0000313" key="11">
    <source>
        <dbReference type="EMBL" id="ACT60886.1"/>
    </source>
</evidence>
<keyword evidence="3" id="KW-0813">Transport</keyword>
<dbReference type="GO" id="GO:0140359">
    <property type="term" value="F:ABC-type transporter activity"/>
    <property type="evidence" value="ECO:0007669"/>
    <property type="project" value="InterPro"/>
</dbReference>
<dbReference type="HOGENOM" id="CLU_060703_0_0_5"/>
<keyword evidence="7" id="KW-0762">Sugar transport</keyword>
<evidence type="ECO:0000256" key="7">
    <source>
        <dbReference type="ARBA" id="ARBA00023047"/>
    </source>
</evidence>
<dbReference type="EMBL" id="CP001679">
    <property type="protein sequence ID" value="ACT60886.1"/>
    <property type="molecule type" value="Genomic_DNA"/>
</dbReference>
<keyword evidence="12" id="KW-1185">Reference proteome</keyword>
<feature type="transmembrane region" description="Helical" evidence="9">
    <location>
        <begin position="166"/>
        <end position="188"/>
    </location>
</feature>
<dbReference type="KEGG" id="hba:Hbal_3219"/>
<feature type="transmembrane region" description="Helical" evidence="9">
    <location>
        <begin position="254"/>
        <end position="274"/>
    </location>
</feature>
<keyword evidence="11" id="KW-0614">Plasmid</keyword>
<evidence type="ECO:0000259" key="10">
    <source>
        <dbReference type="Pfam" id="PF01061"/>
    </source>
</evidence>
<evidence type="ECO:0000256" key="2">
    <source>
        <dbReference type="ARBA" id="ARBA00007783"/>
    </source>
</evidence>
<dbReference type="eggNOG" id="COG1682">
    <property type="taxonomic scope" value="Bacteria"/>
</dbReference>
<evidence type="ECO:0000256" key="5">
    <source>
        <dbReference type="ARBA" id="ARBA00022692"/>
    </source>
</evidence>
<feature type="domain" description="ABC-2 type transporter transmembrane" evidence="10">
    <location>
        <begin position="42"/>
        <end position="243"/>
    </location>
</feature>
<dbReference type="GO" id="GO:0005886">
    <property type="term" value="C:plasma membrane"/>
    <property type="evidence" value="ECO:0007669"/>
    <property type="project" value="UniProtKB-SubCell"/>
</dbReference>
<reference evidence="12" key="1">
    <citation type="journal article" date="2011" name="J. Bacteriol.">
        <title>Genome sequences of eight morphologically diverse alphaproteobacteria.</title>
        <authorList>
            <consortium name="US DOE Joint Genome Institute"/>
            <person name="Brown P.J."/>
            <person name="Kysela D.T."/>
            <person name="Buechlein A."/>
            <person name="Hemmerich C."/>
            <person name="Brun Y.V."/>
        </authorList>
    </citation>
    <scope>NUCLEOTIDE SEQUENCE [LARGE SCALE GENOMIC DNA]</scope>
    <source>
        <strain evidence="12">ATCC 49814 / DSM 5838 / IFAM 1418</strain>
        <plasmid evidence="12">pHbal01</plasmid>
    </source>
</reference>
<dbReference type="Pfam" id="PF01061">
    <property type="entry name" value="ABC2_membrane"/>
    <property type="match status" value="1"/>
</dbReference>
<dbReference type="Proteomes" id="UP000002745">
    <property type="component" value="Plasmid pHbal01"/>
</dbReference>
<evidence type="ECO:0000256" key="3">
    <source>
        <dbReference type="ARBA" id="ARBA00022448"/>
    </source>
</evidence>
<evidence type="ECO:0000313" key="12">
    <source>
        <dbReference type="Proteomes" id="UP000002745"/>
    </source>
</evidence>
<keyword evidence="7" id="KW-0625">Polysaccharide transport</keyword>
<evidence type="ECO:0000256" key="4">
    <source>
        <dbReference type="ARBA" id="ARBA00022475"/>
    </source>
</evidence>
<feature type="transmembrane region" description="Helical" evidence="9">
    <location>
        <begin position="91"/>
        <end position="116"/>
    </location>
</feature>
<feature type="transmembrane region" description="Helical" evidence="9">
    <location>
        <begin position="200"/>
        <end position="219"/>
    </location>
</feature>
<keyword evidence="6 9" id="KW-1133">Transmembrane helix</keyword>
<dbReference type="GO" id="GO:0015920">
    <property type="term" value="P:lipopolysaccharide transport"/>
    <property type="evidence" value="ECO:0007669"/>
    <property type="project" value="TreeGrafter"/>
</dbReference>
<keyword evidence="8 9" id="KW-0472">Membrane</keyword>
<feature type="transmembrane region" description="Helical" evidence="9">
    <location>
        <begin position="58"/>
        <end position="79"/>
    </location>
</feature>
<evidence type="ECO:0000256" key="1">
    <source>
        <dbReference type="ARBA" id="ARBA00004651"/>
    </source>
</evidence>
<geneLocation type="plasmid" evidence="11 12">
    <name>pHbal01</name>
</geneLocation>
<organism evidence="11 12">
    <name type="scientific">Hirschia baltica (strain ATCC 49814 / DSM 5838 / IFAM 1418)</name>
    <dbReference type="NCBI Taxonomy" id="582402"/>
    <lineage>
        <taxon>Bacteria</taxon>
        <taxon>Pseudomonadati</taxon>
        <taxon>Pseudomonadota</taxon>
        <taxon>Alphaproteobacteria</taxon>
        <taxon>Hyphomonadales</taxon>
        <taxon>Hyphomonadaceae</taxon>
        <taxon>Hirschia</taxon>
    </lineage>
</organism>
<proteinExistence type="inferred from homology"/>
<gene>
    <name evidence="11" type="ordered locus">Hbal_3219</name>
</gene>
<feature type="transmembrane region" description="Helical" evidence="9">
    <location>
        <begin position="137"/>
        <end position="160"/>
    </location>
</feature>
<name>C6XS45_HIRBI</name>
<dbReference type="RefSeq" id="WP_012778273.1">
    <property type="nucleotide sequence ID" value="NC_012983.1"/>
</dbReference>
<dbReference type="PANTHER" id="PTHR30413:SF10">
    <property type="entry name" value="CAPSULE POLYSACCHARIDE EXPORT INNER-MEMBRANE PROTEIN CTRC"/>
    <property type="match status" value="1"/>
</dbReference>
<dbReference type="GO" id="GO:0015774">
    <property type="term" value="P:polysaccharide transport"/>
    <property type="evidence" value="ECO:0007669"/>
    <property type="project" value="UniProtKB-KW"/>
</dbReference>
<dbReference type="InterPro" id="IPR013525">
    <property type="entry name" value="ABC2_TM"/>
</dbReference>
<keyword evidence="5 9" id="KW-0812">Transmembrane</keyword>
<dbReference type="OrthoDB" id="9796017at2"/>
<sequence length="283" mass="32456">MKKTPELIPDTDSANNASQLISETLLSIKASYLAIFQNWRVWWILARQDIQMRYRRSAIGPFWISISMAIMIFGIAFLYSQIFDIDFKSYLAFLGASFLIWGYLSLALSEATGILIESEQHLRSVPIRTSVFSARMVFRNVIIFCHNWLVISCVLFYTGVPITPALLLMPFGFILLILFGFFCGMFLGPITLRFRDVGQTTANFVQFAFFLTPVIWMPSQGRLDSIWLLINPFYHLMEVVRQPLLGKYPTADNWIYACLTVLGVAILANITDVVSRKKIFLWL</sequence>
<comment type="similarity">
    <text evidence="2">Belongs to the ABC-2 integral membrane protein family.</text>
</comment>
<evidence type="ECO:0000256" key="8">
    <source>
        <dbReference type="ARBA" id="ARBA00023136"/>
    </source>
</evidence>
<evidence type="ECO:0000256" key="6">
    <source>
        <dbReference type="ARBA" id="ARBA00022989"/>
    </source>
</evidence>
<protein>
    <submittedName>
        <fullName evidence="11">ABC-2 type transporter</fullName>
    </submittedName>
</protein>
<keyword evidence="4" id="KW-1003">Cell membrane</keyword>
<dbReference type="PANTHER" id="PTHR30413">
    <property type="entry name" value="INNER MEMBRANE TRANSPORT PERMEASE"/>
    <property type="match status" value="1"/>
</dbReference>